<dbReference type="GO" id="GO:0005737">
    <property type="term" value="C:cytoplasm"/>
    <property type="evidence" value="ECO:0007669"/>
    <property type="project" value="TreeGrafter"/>
</dbReference>
<dbReference type="Pfam" id="PF24140">
    <property type="entry name" value="TPR_TNPO3_IPO13_3rd"/>
    <property type="match status" value="1"/>
</dbReference>
<comment type="caution">
    <text evidence="6">The sequence shown here is derived from an EMBL/GenBank/DDBJ whole genome shotgun (WGS) entry which is preliminary data.</text>
</comment>
<evidence type="ECO:0000256" key="1">
    <source>
        <dbReference type="ARBA" id="ARBA00004123"/>
    </source>
</evidence>
<evidence type="ECO:0000256" key="3">
    <source>
        <dbReference type="ARBA" id="ARBA00022448"/>
    </source>
</evidence>
<accession>A0AAD5ULT4</accession>
<keyword evidence="3" id="KW-0813">Transport</keyword>
<dbReference type="InterPro" id="IPR057942">
    <property type="entry name" value="TPR_TNPO3_IPO13_3rd"/>
</dbReference>
<evidence type="ECO:0000256" key="4">
    <source>
        <dbReference type="ARBA" id="ARBA00022927"/>
    </source>
</evidence>
<dbReference type="GO" id="GO:0005634">
    <property type="term" value="C:nucleus"/>
    <property type="evidence" value="ECO:0007669"/>
    <property type="project" value="UniProtKB-SubCell"/>
</dbReference>
<keyword evidence="5" id="KW-0539">Nucleus</keyword>
<dbReference type="Gene3D" id="1.25.10.10">
    <property type="entry name" value="Leucine-rich Repeat Variant"/>
    <property type="match status" value="1"/>
</dbReference>
<dbReference type="GO" id="GO:0006606">
    <property type="term" value="P:protein import into nucleus"/>
    <property type="evidence" value="ECO:0007669"/>
    <property type="project" value="TreeGrafter"/>
</dbReference>
<dbReference type="Proteomes" id="UP001210925">
    <property type="component" value="Unassembled WGS sequence"/>
</dbReference>
<proteinExistence type="inferred from homology"/>
<dbReference type="PANTHER" id="PTHR12363:SF33">
    <property type="entry name" value="IMPORTIN-13"/>
    <property type="match status" value="1"/>
</dbReference>
<evidence type="ECO:0000256" key="2">
    <source>
        <dbReference type="ARBA" id="ARBA00007991"/>
    </source>
</evidence>
<dbReference type="SUPFAM" id="SSF48371">
    <property type="entry name" value="ARM repeat"/>
    <property type="match status" value="1"/>
</dbReference>
<evidence type="ECO:0000256" key="5">
    <source>
        <dbReference type="ARBA" id="ARBA00023242"/>
    </source>
</evidence>
<evidence type="ECO:0000313" key="6">
    <source>
        <dbReference type="EMBL" id="KAJ3261699.1"/>
    </source>
</evidence>
<name>A0AAD5ULT4_9FUNG</name>
<protein>
    <submittedName>
        <fullName evidence="6">Importin-13</fullName>
    </submittedName>
</protein>
<dbReference type="PANTHER" id="PTHR12363">
    <property type="entry name" value="TRANSPORTIN 3 AND IMPORTIN 13"/>
    <property type="match status" value="1"/>
</dbReference>
<dbReference type="InterPro" id="IPR011989">
    <property type="entry name" value="ARM-like"/>
</dbReference>
<dbReference type="AlphaFoldDB" id="A0AAD5ULT4"/>
<sequence>MEALSVIATVFNNELQKVTENQNCGTQAFSESIPSDESDFTPFIFSEKAIQSIQKVIGDQREGHKQLRVTFASVLGNFAEWLNMHTEPLSLCFNFLLSEMVNSHAPMTAASALTEICSVCQVPLSSYADEILNLCMTTLPNVHKHVQGKIIQSLSYVIQALPPAEAAPRLNYIIIGILDQIAGDITIRENEGDSDQLKDTLLFHLGFLKSFCKGASHHSPHHSPTRTSVIDIELNEEEKQLGNRFVQVIGNIFRYWVSDLSITIEICIILKDAFKSEIKFIKAQSKIILEYISEAFNHAQHACLLSSAISVLPAINQSSAPNDTDLYPASIAICNTFSQKCTNLPFMEDNSDVIHEFYEFLTWLLRKCPSIVNDFQPQFIEASFRDCILIGLLMADVLILQSILKFLRELLALGSEQCPLEEFVKSILSQIGEPVFIQMLTGIGGGQASSVVPKIADTLLCFITHFPVASQQLLKICLDREGFPSQKVTHEDKENFQKEILGTRKSKPFKEAVRAFSLKCRGLAQLTK</sequence>
<organism evidence="6 7">
    <name type="scientific">Boothiomyces macroporosus</name>
    <dbReference type="NCBI Taxonomy" id="261099"/>
    <lineage>
        <taxon>Eukaryota</taxon>
        <taxon>Fungi</taxon>
        <taxon>Fungi incertae sedis</taxon>
        <taxon>Chytridiomycota</taxon>
        <taxon>Chytridiomycota incertae sedis</taxon>
        <taxon>Chytridiomycetes</taxon>
        <taxon>Rhizophydiales</taxon>
        <taxon>Terramycetaceae</taxon>
        <taxon>Boothiomyces</taxon>
    </lineage>
</organism>
<evidence type="ECO:0000313" key="7">
    <source>
        <dbReference type="Proteomes" id="UP001210925"/>
    </source>
</evidence>
<keyword evidence="4" id="KW-0653">Protein transport</keyword>
<dbReference type="InterPro" id="IPR051345">
    <property type="entry name" value="Importin_beta-like_NTR"/>
</dbReference>
<comment type="similarity">
    <text evidence="2">Belongs to the importin beta family.</text>
</comment>
<gene>
    <name evidence="6" type="primary">IPO13</name>
    <name evidence="6" type="ORF">HK103_004650</name>
</gene>
<comment type="subcellular location">
    <subcellularLocation>
        <location evidence="1">Nucleus</location>
    </subcellularLocation>
</comment>
<reference evidence="6" key="1">
    <citation type="submission" date="2020-05" db="EMBL/GenBank/DDBJ databases">
        <title>Phylogenomic resolution of chytrid fungi.</title>
        <authorList>
            <person name="Stajich J.E."/>
            <person name="Amses K."/>
            <person name="Simmons R."/>
            <person name="Seto K."/>
            <person name="Myers J."/>
            <person name="Bonds A."/>
            <person name="Quandt C.A."/>
            <person name="Barry K."/>
            <person name="Liu P."/>
            <person name="Grigoriev I."/>
            <person name="Longcore J.E."/>
            <person name="James T.Y."/>
        </authorList>
    </citation>
    <scope>NUCLEOTIDE SEQUENCE</scope>
    <source>
        <strain evidence="6">PLAUS21</strain>
    </source>
</reference>
<dbReference type="InterPro" id="IPR016024">
    <property type="entry name" value="ARM-type_fold"/>
</dbReference>
<dbReference type="EMBL" id="JADGKB010000004">
    <property type="protein sequence ID" value="KAJ3261699.1"/>
    <property type="molecule type" value="Genomic_DNA"/>
</dbReference>
<keyword evidence="7" id="KW-1185">Reference proteome</keyword>